<gene>
    <name evidence="1" type="ORF">SAMN02949497_1743</name>
</gene>
<sequence>MDPWKAALTLYALAGLGALAHWAKRRLRGETPDGLFDHLGENFGHTLLSLFASLGAITSEIAALVANGTPVDGSPQSLALAFLTGYGADSALNKGSG</sequence>
<organism evidence="1 2">
    <name type="scientific">Methylomagnum ishizawai</name>
    <dbReference type="NCBI Taxonomy" id="1760988"/>
    <lineage>
        <taxon>Bacteria</taxon>
        <taxon>Pseudomonadati</taxon>
        <taxon>Pseudomonadota</taxon>
        <taxon>Gammaproteobacteria</taxon>
        <taxon>Methylococcales</taxon>
        <taxon>Methylococcaceae</taxon>
        <taxon>Methylomagnum</taxon>
    </lineage>
</organism>
<dbReference type="Proteomes" id="UP000192923">
    <property type="component" value="Unassembled WGS sequence"/>
</dbReference>
<protein>
    <submittedName>
        <fullName evidence="1">Uncharacterized protein</fullName>
    </submittedName>
</protein>
<dbReference type="STRING" id="1760988.SAMN02949497_1743"/>
<proteinExistence type="predicted"/>
<dbReference type="EMBL" id="FXAM01000001">
    <property type="protein sequence ID" value="SMF94428.1"/>
    <property type="molecule type" value="Genomic_DNA"/>
</dbReference>
<keyword evidence="2" id="KW-1185">Reference proteome</keyword>
<dbReference type="RefSeq" id="WP_085211803.1">
    <property type="nucleotide sequence ID" value="NZ_FXAM01000001.1"/>
</dbReference>
<reference evidence="1 2" key="1">
    <citation type="submission" date="2016-12" db="EMBL/GenBank/DDBJ databases">
        <authorList>
            <person name="Song W.-J."/>
            <person name="Kurnit D.M."/>
        </authorList>
    </citation>
    <scope>NUCLEOTIDE SEQUENCE [LARGE SCALE GENOMIC DNA]</scope>
    <source>
        <strain evidence="1 2">175</strain>
    </source>
</reference>
<name>A0A1Y6CUW9_9GAMM</name>
<accession>A0A1Y6CUW9</accession>
<dbReference type="AlphaFoldDB" id="A0A1Y6CUW9"/>
<evidence type="ECO:0000313" key="1">
    <source>
        <dbReference type="EMBL" id="SMF94428.1"/>
    </source>
</evidence>
<evidence type="ECO:0000313" key="2">
    <source>
        <dbReference type="Proteomes" id="UP000192923"/>
    </source>
</evidence>